<dbReference type="PANTHER" id="PTHR10693">
    <property type="entry name" value="RAS GTPASE-ACTIVATING PROTEIN-BINDING PROTEIN"/>
    <property type="match status" value="1"/>
</dbReference>
<dbReference type="Proteomes" id="UP001231189">
    <property type="component" value="Unassembled WGS sequence"/>
</dbReference>
<protein>
    <submittedName>
        <fullName evidence="5">Uncharacterized protein</fullName>
    </submittedName>
</protein>
<dbReference type="GO" id="GO:0005829">
    <property type="term" value="C:cytosol"/>
    <property type="evidence" value="ECO:0007669"/>
    <property type="project" value="TreeGrafter"/>
</dbReference>
<sequence>MRISPRYERAMATQARNSMGRYLDPHVVGTVFTQQYYSILITSPEDSHKFYHDESILGRPGLDGGMTSITTTRGIKEYFLSTELKGCSAELENMDAQLSHGDGVFVVLTGSFTTPNTAKRRFTQSFFLAPQESGGYFVLNDVLRYIRAEPEIPSVKERMGAQQRFHQGDNKNNTVQIGSGDKAPGEMGDEQLCVICLKNRRNAAFVPCGHLVCCCNCAKRVELKDGPSCPVCRQDIQYVLRVYES</sequence>
<keyword evidence="2" id="KW-0862">Zinc</keyword>
<dbReference type="CDD" id="cd00780">
    <property type="entry name" value="NTF2"/>
    <property type="match status" value="1"/>
</dbReference>
<accession>A0AAD8VL86</accession>
<gene>
    <name evidence="5" type="ORF">QYE76_035510</name>
</gene>
<dbReference type="AlphaFoldDB" id="A0AAD8VL86"/>
<dbReference type="Gene3D" id="3.30.40.10">
    <property type="entry name" value="Zinc/RING finger domain, C3HC4 (zinc finger)"/>
    <property type="match status" value="1"/>
</dbReference>
<evidence type="ECO:0000256" key="2">
    <source>
        <dbReference type="PROSITE-ProRule" id="PRU00175"/>
    </source>
</evidence>
<evidence type="ECO:0000259" key="4">
    <source>
        <dbReference type="PROSITE" id="PS50177"/>
    </source>
</evidence>
<evidence type="ECO:0000256" key="1">
    <source>
        <dbReference type="ARBA" id="ARBA00022884"/>
    </source>
</evidence>
<dbReference type="PROSITE" id="PS50089">
    <property type="entry name" value="ZF_RING_2"/>
    <property type="match status" value="1"/>
</dbReference>
<keyword evidence="6" id="KW-1185">Reference proteome</keyword>
<dbReference type="InterPro" id="IPR018222">
    <property type="entry name" value="Nuclear_transport_factor_2_euk"/>
</dbReference>
<keyword evidence="2" id="KW-0863">Zinc-finger</keyword>
<dbReference type="GO" id="GO:0008270">
    <property type="term" value="F:zinc ion binding"/>
    <property type="evidence" value="ECO:0007669"/>
    <property type="project" value="UniProtKB-KW"/>
</dbReference>
<keyword evidence="2" id="KW-0479">Metal-binding</keyword>
<dbReference type="SUPFAM" id="SSF57850">
    <property type="entry name" value="RING/U-box"/>
    <property type="match status" value="1"/>
</dbReference>
<dbReference type="EMBL" id="JAUUTY010000007">
    <property type="protein sequence ID" value="KAK1611837.1"/>
    <property type="molecule type" value="Genomic_DNA"/>
</dbReference>
<dbReference type="PANTHER" id="PTHR10693:SF55">
    <property type="entry name" value="OS07G0603100 PROTEIN"/>
    <property type="match status" value="1"/>
</dbReference>
<dbReference type="GO" id="GO:0003729">
    <property type="term" value="F:mRNA binding"/>
    <property type="evidence" value="ECO:0007669"/>
    <property type="project" value="TreeGrafter"/>
</dbReference>
<dbReference type="PROSITE" id="PS50177">
    <property type="entry name" value="NTF2_DOMAIN"/>
    <property type="match status" value="1"/>
</dbReference>
<reference evidence="5" key="1">
    <citation type="submission" date="2023-07" db="EMBL/GenBank/DDBJ databases">
        <title>A chromosome-level genome assembly of Lolium multiflorum.</title>
        <authorList>
            <person name="Chen Y."/>
            <person name="Copetti D."/>
            <person name="Kolliker R."/>
            <person name="Studer B."/>
        </authorList>
    </citation>
    <scope>NUCLEOTIDE SEQUENCE</scope>
    <source>
        <strain evidence="5">02402/16</strain>
        <tissue evidence="5">Leaf</tissue>
    </source>
</reference>
<feature type="domain" description="NTF2" evidence="4">
    <location>
        <begin position="28"/>
        <end position="145"/>
    </location>
</feature>
<dbReference type="Pfam" id="PF02136">
    <property type="entry name" value="NTF2"/>
    <property type="match status" value="1"/>
</dbReference>
<dbReference type="Pfam" id="PF13920">
    <property type="entry name" value="zf-C3HC4_3"/>
    <property type="match status" value="1"/>
</dbReference>
<dbReference type="InterPro" id="IPR032710">
    <property type="entry name" value="NTF2-like_dom_sf"/>
</dbReference>
<comment type="caution">
    <text evidence="5">The sequence shown here is derived from an EMBL/GenBank/DDBJ whole genome shotgun (WGS) entry which is preliminary data.</text>
</comment>
<evidence type="ECO:0000259" key="3">
    <source>
        <dbReference type="PROSITE" id="PS50089"/>
    </source>
</evidence>
<evidence type="ECO:0000313" key="5">
    <source>
        <dbReference type="EMBL" id="KAK1611837.1"/>
    </source>
</evidence>
<dbReference type="InterPro" id="IPR002075">
    <property type="entry name" value="NTF2_dom"/>
</dbReference>
<dbReference type="SUPFAM" id="SSF54427">
    <property type="entry name" value="NTF2-like"/>
    <property type="match status" value="1"/>
</dbReference>
<evidence type="ECO:0000313" key="6">
    <source>
        <dbReference type="Proteomes" id="UP001231189"/>
    </source>
</evidence>
<dbReference type="Gene3D" id="3.10.450.50">
    <property type="match status" value="1"/>
</dbReference>
<dbReference type="InterPro" id="IPR013083">
    <property type="entry name" value="Znf_RING/FYVE/PHD"/>
</dbReference>
<dbReference type="GO" id="GO:1990904">
    <property type="term" value="C:ribonucleoprotein complex"/>
    <property type="evidence" value="ECO:0007669"/>
    <property type="project" value="TreeGrafter"/>
</dbReference>
<name>A0AAD8VL86_LOLMU</name>
<feature type="domain" description="RING-type" evidence="3">
    <location>
        <begin position="193"/>
        <end position="233"/>
    </location>
</feature>
<keyword evidence="1" id="KW-0694">RNA-binding</keyword>
<proteinExistence type="predicted"/>
<dbReference type="InterPro" id="IPR039539">
    <property type="entry name" value="Ras_GTPase_bind_prot"/>
</dbReference>
<dbReference type="FunFam" id="3.10.450.50:FF:000003">
    <property type="entry name" value="Nuclear transport factor 2 family protein"/>
    <property type="match status" value="1"/>
</dbReference>
<dbReference type="InterPro" id="IPR001841">
    <property type="entry name" value="Znf_RING"/>
</dbReference>
<organism evidence="5 6">
    <name type="scientific">Lolium multiflorum</name>
    <name type="common">Italian ryegrass</name>
    <name type="synonym">Lolium perenne subsp. multiflorum</name>
    <dbReference type="NCBI Taxonomy" id="4521"/>
    <lineage>
        <taxon>Eukaryota</taxon>
        <taxon>Viridiplantae</taxon>
        <taxon>Streptophyta</taxon>
        <taxon>Embryophyta</taxon>
        <taxon>Tracheophyta</taxon>
        <taxon>Spermatophyta</taxon>
        <taxon>Magnoliopsida</taxon>
        <taxon>Liliopsida</taxon>
        <taxon>Poales</taxon>
        <taxon>Poaceae</taxon>
        <taxon>BOP clade</taxon>
        <taxon>Pooideae</taxon>
        <taxon>Poodae</taxon>
        <taxon>Poeae</taxon>
        <taxon>Poeae Chloroplast Group 2 (Poeae type)</taxon>
        <taxon>Loliodinae</taxon>
        <taxon>Loliinae</taxon>
        <taxon>Lolium</taxon>
    </lineage>
</organism>